<reference evidence="9 10" key="1">
    <citation type="submission" date="2019-02" db="EMBL/GenBank/DDBJ databases">
        <title>Deep-cultivation of Planctomycetes and their phenomic and genomic characterization uncovers novel biology.</title>
        <authorList>
            <person name="Wiegand S."/>
            <person name="Jogler M."/>
            <person name="Boedeker C."/>
            <person name="Pinto D."/>
            <person name="Vollmers J."/>
            <person name="Rivas-Marin E."/>
            <person name="Kohn T."/>
            <person name="Peeters S.H."/>
            <person name="Heuer A."/>
            <person name="Rast P."/>
            <person name="Oberbeckmann S."/>
            <person name="Bunk B."/>
            <person name="Jeske O."/>
            <person name="Meyerdierks A."/>
            <person name="Storesund J.E."/>
            <person name="Kallscheuer N."/>
            <person name="Luecker S."/>
            <person name="Lage O.M."/>
            <person name="Pohl T."/>
            <person name="Merkel B.J."/>
            <person name="Hornburger P."/>
            <person name="Mueller R.-W."/>
            <person name="Bruemmer F."/>
            <person name="Labrenz M."/>
            <person name="Spormann A.M."/>
            <person name="Op den Camp H."/>
            <person name="Overmann J."/>
            <person name="Amann R."/>
            <person name="Jetten M.S.M."/>
            <person name="Mascher T."/>
            <person name="Medema M.H."/>
            <person name="Devos D.P."/>
            <person name="Kaster A.-K."/>
            <person name="Ovreas L."/>
            <person name="Rohde M."/>
            <person name="Galperin M.Y."/>
            <person name="Jogler C."/>
        </authorList>
    </citation>
    <scope>NUCLEOTIDE SEQUENCE [LARGE SCALE GENOMIC DNA]</scope>
    <source>
        <strain evidence="9 10">CA12</strain>
    </source>
</reference>
<keyword evidence="5 7" id="KW-1133">Transmembrane helix</keyword>
<dbReference type="KEGG" id="acaf:CA12_20340"/>
<evidence type="ECO:0000256" key="2">
    <source>
        <dbReference type="ARBA" id="ARBA00005745"/>
    </source>
</evidence>
<feature type="domain" description="Type II secretion system protein GspF" evidence="8">
    <location>
        <begin position="52"/>
        <end position="133"/>
    </location>
</feature>
<dbReference type="GO" id="GO:0005886">
    <property type="term" value="C:plasma membrane"/>
    <property type="evidence" value="ECO:0007669"/>
    <property type="project" value="UniProtKB-SubCell"/>
</dbReference>
<dbReference type="Pfam" id="PF00482">
    <property type="entry name" value="T2SSF"/>
    <property type="match status" value="2"/>
</dbReference>
<proteinExistence type="inferred from homology"/>
<dbReference type="OrthoDB" id="279749at2"/>
<gene>
    <name evidence="9" type="ORF">CA12_20340</name>
</gene>
<feature type="transmembrane region" description="Helical" evidence="7">
    <location>
        <begin position="169"/>
        <end position="189"/>
    </location>
</feature>
<sequence>MPALVPAADSPETLPPRRLAELIALGDEAAAFAAAGLPLEIGLGAGTPGGLSDRVAARLRGGMGLTEAYAAERGPLPVALRAVLESGLRSGRPGEALARVAERSRFAADLRAELTAALVGPLAVIGVAAALAAWILPTVAGPLADMLRQAGAEVSAPVRWFERLEPADALWLLFVPPAVVGGFALLALWTGGRALRWVPGVRGVRTELRWAGFAHLLALLTGAGTPLGEALRLAAGTAGEVGAAGLGRAADRLDAGESRAAVFASAGSSTGSATGSRAAPPAPPLIAWTLANVPAADLPAALAAASRLHARRARSAAARCAAAWPLAATALVGGGVAALYIFGVAVPALDLLDALTRPLGPGTPR</sequence>
<evidence type="ECO:0000256" key="5">
    <source>
        <dbReference type="ARBA" id="ARBA00022989"/>
    </source>
</evidence>
<dbReference type="InterPro" id="IPR018076">
    <property type="entry name" value="T2SS_GspF_dom"/>
</dbReference>
<dbReference type="GO" id="GO:0015628">
    <property type="term" value="P:protein secretion by the type II secretion system"/>
    <property type="evidence" value="ECO:0007669"/>
    <property type="project" value="TreeGrafter"/>
</dbReference>
<evidence type="ECO:0000256" key="7">
    <source>
        <dbReference type="SAM" id="Phobius"/>
    </source>
</evidence>
<keyword evidence="6 7" id="KW-0472">Membrane</keyword>
<dbReference type="Gene3D" id="1.20.81.30">
    <property type="entry name" value="Type II secretion system (T2SS), domain F"/>
    <property type="match status" value="1"/>
</dbReference>
<evidence type="ECO:0000256" key="1">
    <source>
        <dbReference type="ARBA" id="ARBA00004651"/>
    </source>
</evidence>
<comment type="subcellular location">
    <subcellularLocation>
        <location evidence="1">Cell membrane</location>
        <topology evidence="1">Multi-pass membrane protein</topology>
    </subcellularLocation>
</comment>
<protein>
    <submittedName>
        <fullName evidence="9">Bacterial type II secretion system protein F domain protein</fullName>
    </submittedName>
</protein>
<evidence type="ECO:0000256" key="3">
    <source>
        <dbReference type="ARBA" id="ARBA00022475"/>
    </source>
</evidence>
<dbReference type="PANTHER" id="PTHR30012">
    <property type="entry name" value="GENERAL SECRETION PATHWAY PROTEIN"/>
    <property type="match status" value="1"/>
</dbReference>
<organism evidence="9 10">
    <name type="scientific">Alienimonas californiensis</name>
    <dbReference type="NCBI Taxonomy" id="2527989"/>
    <lineage>
        <taxon>Bacteria</taxon>
        <taxon>Pseudomonadati</taxon>
        <taxon>Planctomycetota</taxon>
        <taxon>Planctomycetia</taxon>
        <taxon>Planctomycetales</taxon>
        <taxon>Planctomycetaceae</taxon>
        <taxon>Alienimonas</taxon>
    </lineage>
</organism>
<keyword evidence="4 7" id="KW-0812">Transmembrane</keyword>
<dbReference type="Proteomes" id="UP000318741">
    <property type="component" value="Chromosome"/>
</dbReference>
<name>A0A517P975_9PLAN</name>
<dbReference type="PANTHER" id="PTHR30012:SF0">
    <property type="entry name" value="TYPE II SECRETION SYSTEM PROTEIN F-RELATED"/>
    <property type="match status" value="1"/>
</dbReference>
<keyword evidence="10" id="KW-1185">Reference proteome</keyword>
<dbReference type="InterPro" id="IPR042094">
    <property type="entry name" value="T2SS_GspF_sf"/>
</dbReference>
<dbReference type="InterPro" id="IPR003004">
    <property type="entry name" value="GspF/PilC"/>
</dbReference>
<evidence type="ECO:0000256" key="6">
    <source>
        <dbReference type="ARBA" id="ARBA00023136"/>
    </source>
</evidence>
<keyword evidence="3" id="KW-1003">Cell membrane</keyword>
<evidence type="ECO:0000259" key="8">
    <source>
        <dbReference type="Pfam" id="PF00482"/>
    </source>
</evidence>
<evidence type="ECO:0000313" key="10">
    <source>
        <dbReference type="Proteomes" id="UP000318741"/>
    </source>
</evidence>
<evidence type="ECO:0000256" key="4">
    <source>
        <dbReference type="ARBA" id="ARBA00022692"/>
    </source>
</evidence>
<feature type="transmembrane region" description="Helical" evidence="7">
    <location>
        <begin position="114"/>
        <end position="136"/>
    </location>
</feature>
<evidence type="ECO:0000313" key="9">
    <source>
        <dbReference type="EMBL" id="QDT15936.1"/>
    </source>
</evidence>
<feature type="transmembrane region" description="Helical" evidence="7">
    <location>
        <begin position="326"/>
        <end position="349"/>
    </location>
</feature>
<comment type="similarity">
    <text evidence="2">Belongs to the GSP F family.</text>
</comment>
<feature type="domain" description="Type II secretion system protein GspF" evidence="8">
    <location>
        <begin position="213"/>
        <end position="342"/>
    </location>
</feature>
<dbReference type="AlphaFoldDB" id="A0A517P975"/>
<dbReference type="RefSeq" id="WP_145358830.1">
    <property type="nucleotide sequence ID" value="NZ_CP036265.1"/>
</dbReference>
<dbReference type="EMBL" id="CP036265">
    <property type="protein sequence ID" value="QDT15936.1"/>
    <property type="molecule type" value="Genomic_DNA"/>
</dbReference>
<accession>A0A517P975</accession>